<evidence type="ECO:0000313" key="1">
    <source>
        <dbReference type="EMBL" id="GBQ19450.1"/>
    </source>
</evidence>
<comment type="caution">
    <text evidence="1">The sequence shown here is derived from an EMBL/GenBank/DDBJ whole genome shotgun (WGS) entry which is preliminary data.</text>
</comment>
<evidence type="ECO:0000313" key="2">
    <source>
        <dbReference type="Proteomes" id="UP001060895"/>
    </source>
</evidence>
<name>A0ABQ0P2N4_9PROT</name>
<organism evidence="1 2">
    <name type="scientific">Gluconacetobacter sacchari DSM 12717</name>
    <dbReference type="NCBI Taxonomy" id="1307940"/>
    <lineage>
        <taxon>Bacteria</taxon>
        <taxon>Pseudomonadati</taxon>
        <taxon>Pseudomonadota</taxon>
        <taxon>Alphaproteobacteria</taxon>
        <taxon>Acetobacterales</taxon>
        <taxon>Acetobacteraceae</taxon>
        <taxon>Gluconacetobacter</taxon>
    </lineage>
</organism>
<dbReference type="Proteomes" id="UP001060895">
    <property type="component" value="Unassembled WGS sequence"/>
</dbReference>
<proteinExistence type="predicted"/>
<sequence length="164" mass="17896">MFELPLVFVGCVGLIDFVGNQGLDGVAVEFDGDRAQSLAEATVVLEEVDSSGGNLHPSKITEAALRCGFYIGCAKFVLCQIINILKRNVAINVWRYIFKISMRTKGVLVQNFKNRSPDRLIDMISFNHLGSSMSCCGDRMVARGGGGVIGRCRLRPVGALRAWL</sequence>
<reference evidence="1" key="1">
    <citation type="submission" date="2013-04" db="EMBL/GenBank/DDBJ databases">
        <title>The genome sequencing project of 58 acetic acid bacteria.</title>
        <authorList>
            <person name="Okamoto-Kainuma A."/>
            <person name="Ishikawa M."/>
            <person name="Umino S."/>
            <person name="Koizumi Y."/>
            <person name="Shiwa Y."/>
            <person name="Yoshikawa H."/>
            <person name="Matsutani M."/>
            <person name="Matsushita K."/>
        </authorList>
    </citation>
    <scope>NUCLEOTIDE SEQUENCE</scope>
    <source>
        <strain evidence="1">DSM 12717</strain>
    </source>
</reference>
<gene>
    <name evidence="1" type="ORF">AA12717_0251</name>
</gene>
<accession>A0ABQ0P2N4</accession>
<keyword evidence="2" id="KW-1185">Reference proteome</keyword>
<protein>
    <submittedName>
        <fullName evidence="1">Uncharacterized protein</fullName>
    </submittedName>
</protein>
<dbReference type="EMBL" id="BAQP01000007">
    <property type="protein sequence ID" value="GBQ19450.1"/>
    <property type="molecule type" value="Genomic_DNA"/>
</dbReference>